<reference evidence="3 4" key="1">
    <citation type="submission" date="2016-10" db="EMBL/GenBank/DDBJ databases">
        <authorList>
            <person name="de Groot N.N."/>
        </authorList>
    </citation>
    <scope>NUCLEOTIDE SEQUENCE [LARGE SCALE GENOMIC DNA]</scope>
    <source>
        <strain evidence="3 4">GAS232</strain>
    </source>
</reference>
<keyword evidence="4" id="KW-1185">Reference proteome</keyword>
<name>A0A1G7L8A4_9BACT</name>
<sequence length="121" mass="13151">MTHKMLFAVLLSQGVCSLAVAAPADSVAHNVRPTDLAARPERTPIQNMQGLHLMIRGGTSQWAFQFVCVDAHCEFRHTHASHHGEAPEHIDLSVRLTCSTGCTSRQNPSLQSASLSKKDGH</sequence>
<gene>
    <name evidence="3" type="ORF">SAMN05444167_2455</name>
</gene>
<accession>A0A1G7L8A4</accession>
<evidence type="ECO:0000256" key="2">
    <source>
        <dbReference type="SAM" id="SignalP"/>
    </source>
</evidence>
<dbReference type="EMBL" id="LT629690">
    <property type="protein sequence ID" value="SDF45249.1"/>
    <property type="molecule type" value="Genomic_DNA"/>
</dbReference>
<feature type="signal peptide" evidence="2">
    <location>
        <begin position="1"/>
        <end position="21"/>
    </location>
</feature>
<proteinExistence type="predicted"/>
<feature type="region of interest" description="Disordered" evidence="1">
    <location>
        <begin position="102"/>
        <end position="121"/>
    </location>
</feature>
<evidence type="ECO:0000256" key="1">
    <source>
        <dbReference type="SAM" id="MobiDB-lite"/>
    </source>
</evidence>
<evidence type="ECO:0000313" key="3">
    <source>
        <dbReference type="EMBL" id="SDF45249.1"/>
    </source>
</evidence>
<organism evidence="3 4">
    <name type="scientific">Terriglobus roseus</name>
    <dbReference type="NCBI Taxonomy" id="392734"/>
    <lineage>
        <taxon>Bacteria</taxon>
        <taxon>Pseudomonadati</taxon>
        <taxon>Acidobacteriota</taxon>
        <taxon>Terriglobia</taxon>
        <taxon>Terriglobales</taxon>
        <taxon>Acidobacteriaceae</taxon>
        <taxon>Terriglobus</taxon>
    </lineage>
</organism>
<evidence type="ECO:0000313" key="4">
    <source>
        <dbReference type="Proteomes" id="UP000182427"/>
    </source>
</evidence>
<protein>
    <submittedName>
        <fullName evidence="3">Uncharacterized protein</fullName>
    </submittedName>
</protein>
<keyword evidence="2" id="KW-0732">Signal</keyword>
<feature type="compositionally biased region" description="Polar residues" evidence="1">
    <location>
        <begin position="102"/>
        <end position="115"/>
    </location>
</feature>
<dbReference type="Proteomes" id="UP000182427">
    <property type="component" value="Chromosome I"/>
</dbReference>
<dbReference type="AlphaFoldDB" id="A0A1G7L8A4"/>
<feature type="chain" id="PRO_5009241792" evidence="2">
    <location>
        <begin position="22"/>
        <end position="121"/>
    </location>
</feature>